<proteinExistence type="predicted"/>
<dbReference type="InterPro" id="IPR023631">
    <property type="entry name" value="Amidase_dom"/>
</dbReference>
<dbReference type="NCBIfam" id="NF005300">
    <property type="entry name" value="PRK06828.1"/>
    <property type="match status" value="1"/>
</dbReference>
<keyword evidence="3" id="KW-1185">Reference proteome</keyword>
<dbReference type="SUPFAM" id="SSF75304">
    <property type="entry name" value="Amidase signature (AS) enzymes"/>
    <property type="match status" value="1"/>
</dbReference>
<dbReference type="InterPro" id="IPR036928">
    <property type="entry name" value="AS_sf"/>
</dbReference>
<dbReference type="Pfam" id="PF01425">
    <property type="entry name" value="Amidase"/>
    <property type="match status" value="1"/>
</dbReference>
<accession>A0A7X0VYK4</accession>
<dbReference type="PANTHER" id="PTHR42678:SF34">
    <property type="entry name" value="OS04G0183300 PROTEIN"/>
    <property type="match status" value="1"/>
</dbReference>
<dbReference type="Proteomes" id="UP000564644">
    <property type="component" value="Unassembled WGS sequence"/>
</dbReference>
<evidence type="ECO:0000259" key="1">
    <source>
        <dbReference type="Pfam" id="PF01425"/>
    </source>
</evidence>
<gene>
    <name evidence="2" type="ORF">H7C18_28205</name>
</gene>
<evidence type="ECO:0000313" key="2">
    <source>
        <dbReference type="EMBL" id="MBB6734815.1"/>
    </source>
</evidence>
<dbReference type="PANTHER" id="PTHR42678">
    <property type="entry name" value="AMIDASE"/>
    <property type="match status" value="1"/>
</dbReference>
<organism evidence="2 3">
    <name type="scientific">Cohnella zeiphila</name>
    <dbReference type="NCBI Taxonomy" id="2761120"/>
    <lineage>
        <taxon>Bacteria</taxon>
        <taxon>Bacillati</taxon>
        <taxon>Bacillota</taxon>
        <taxon>Bacilli</taxon>
        <taxon>Bacillales</taxon>
        <taxon>Paenibacillaceae</taxon>
        <taxon>Cohnella</taxon>
    </lineage>
</organism>
<name>A0A7X0VYK4_9BACL</name>
<dbReference type="EMBL" id="JACJVO010000037">
    <property type="protein sequence ID" value="MBB6734815.1"/>
    <property type="molecule type" value="Genomic_DNA"/>
</dbReference>
<dbReference type="Gene3D" id="3.90.1300.10">
    <property type="entry name" value="Amidase signature (AS) domain"/>
    <property type="match status" value="1"/>
</dbReference>
<dbReference type="RefSeq" id="WP_185132479.1">
    <property type="nucleotide sequence ID" value="NZ_JACJVO010000037.1"/>
</dbReference>
<comment type="caution">
    <text evidence="2">The sequence shown here is derived from an EMBL/GenBank/DDBJ whole genome shotgun (WGS) entry which is preliminary data.</text>
</comment>
<feature type="domain" description="Amidase" evidence="1">
    <location>
        <begin position="30"/>
        <end position="419"/>
    </location>
</feature>
<protein>
    <submittedName>
        <fullName evidence="2">Amidase</fullName>
        <ecNumber evidence="2">3.5.1.4</ecNumber>
    </submittedName>
</protein>
<reference evidence="2 3" key="1">
    <citation type="submission" date="2020-08" db="EMBL/GenBank/DDBJ databases">
        <title>Cohnella phylogeny.</title>
        <authorList>
            <person name="Dunlap C."/>
        </authorList>
    </citation>
    <scope>NUCLEOTIDE SEQUENCE [LARGE SCALE GENOMIC DNA]</scope>
    <source>
        <strain evidence="2 3">CBP 2801</strain>
    </source>
</reference>
<dbReference type="GO" id="GO:0004040">
    <property type="term" value="F:amidase activity"/>
    <property type="evidence" value="ECO:0007669"/>
    <property type="project" value="UniProtKB-EC"/>
</dbReference>
<evidence type="ECO:0000313" key="3">
    <source>
        <dbReference type="Proteomes" id="UP000564644"/>
    </source>
</evidence>
<dbReference type="EC" id="3.5.1.4" evidence="2"/>
<keyword evidence="2" id="KW-0378">Hydrolase</keyword>
<dbReference type="AlphaFoldDB" id="A0A7X0VYK4"/>
<sequence length="495" mass="53086">MKPFDCDWLIEADIPKLQGAMEAGEMTAVDLVRGYLERIDKHDGLLRSVLEINPDALEIAAALDRERRETGSRGKLHGIPILLKDNIDTKDRMHTSAGSLALAESVAPEDSFVAARLREAGAVLLGKTNMTEWANFMSGTMWAGYSSRGGQTVNPYGPGELFVGGSSSGSAVAVAASLCAAAVGTETSGSIISPACQNFSVGIKPTVGLVSRFGIIPITHTQDTAGPISRTVADAAILLGALAGADDRDLAASFDADRAHRDYTPFLDADGLRGARIGIPRFYYRELDEERMEIAEEAIAVLRKRGAVVVDPVSLPCESADWDAEVLRHEFKKGLNDYLARLGPESPVRSLRDVIAFNERNADRALKYGQGTLLWAEETSGTLAEATYRNSLAQSVMAAREQGIDHAFREHRLDALLFPGDEGGSDLAARAGYPSLTVPAGYAHKGVTPPDGCPTKGPQGITFVGTAYSEPTLIKLAYDFEQATRHRRAPALMNT</sequence>